<feature type="domain" description="HTH araC/xylS-type" evidence="4">
    <location>
        <begin position="17"/>
        <end position="116"/>
    </location>
</feature>
<keyword evidence="2" id="KW-0238">DNA-binding</keyword>
<dbReference type="RefSeq" id="WP_191201834.1">
    <property type="nucleotide sequence ID" value="NZ_JACXZA010000001.1"/>
</dbReference>
<evidence type="ECO:0000313" key="6">
    <source>
        <dbReference type="Proteomes" id="UP000609346"/>
    </source>
</evidence>
<accession>A0ABR8MNF2</accession>
<dbReference type="Pfam" id="PF12833">
    <property type="entry name" value="HTH_18"/>
    <property type="match status" value="1"/>
</dbReference>
<protein>
    <submittedName>
        <fullName evidence="5">AraC family transcriptional regulator</fullName>
    </submittedName>
</protein>
<evidence type="ECO:0000256" key="1">
    <source>
        <dbReference type="ARBA" id="ARBA00023015"/>
    </source>
</evidence>
<dbReference type="InterPro" id="IPR018060">
    <property type="entry name" value="HTH_AraC"/>
</dbReference>
<reference evidence="5 6" key="1">
    <citation type="submission" date="2020-09" db="EMBL/GenBank/DDBJ databases">
        <title>Paenibacillus sp. strain PR3 16S rRNA gene Genome sequencing and assembly.</title>
        <authorList>
            <person name="Kim J."/>
        </authorList>
    </citation>
    <scope>NUCLEOTIDE SEQUENCE [LARGE SCALE GENOMIC DNA]</scope>
    <source>
        <strain evidence="5 6">PR3</strain>
    </source>
</reference>
<dbReference type="SUPFAM" id="SSF46689">
    <property type="entry name" value="Homeodomain-like"/>
    <property type="match status" value="2"/>
</dbReference>
<dbReference type="Gene3D" id="3.20.80.10">
    <property type="entry name" value="Regulatory factor, effector binding domain"/>
    <property type="match status" value="1"/>
</dbReference>
<keyword evidence="1" id="KW-0805">Transcription regulation</keyword>
<sequence>MSVHSVVVNERHHLLINIVMDYIEEHCSRKLSLQETSAIISYSPYHFHRLFKGVTGEKPNDYIKRIRLEKALMKIINVQELTLSEIAIDCGFSSLGDFSRAFKNYYGRNASEVRTLLLSNHDRKICEIDRKISESYFDTKYYNQISPDGSSRIEANRTLKVTIKQLPSYRVVYERCIGRQDPFSDQERILKAFENVSTWTKSNSNAIYQSMYIGIPNYHPILGDMLKWSYDACRTVPMNLDVEAGINSRQLAGGTYAVIQVEKQSNMLDAIMTIVWSKWLPDNGCVLDDSRPFLELYPVSDIGHAVYMDCCIPIIPRR</sequence>
<dbReference type="InterPro" id="IPR010499">
    <property type="entry name" value="AraC_E-bd"/>
</dbReference>
<dbReference type="InterPro" id="IPR029442">
    <property type="entry name" value="GyrI-like"/>
</dbReference>
<dbReference type="SMART" id="SM00342">
    <property type="entry name" value="HTH_ARAC"/>
    <property type="match status" value="1"/>
</dbReference>
<dbReference type="PANTHER" id="PTHR40055:SF1">
    <property type="entry name" value="TRANSCRIPTIONAL REGULATOR YGIV-RELATED"/>
    <property type="match status" value="1"/>
</dbReference>
<dbReference type="Gene3D" id="1.10.10.60">
    <property type="entry name" value="Homeodomain-like"/>
    <property type="match status" value="2"/>
</dbReference>
<dbReference type="EMBL" id="JACXZA010000001">
    <property type="protein sequence ID" value="MBD3917546.1"/>
    <property type="molecule type" value="Genomic_DNA"/>
</dbReference>
<organism evidence="5 6">
    <name type="scientific">Paenibacillus terricola</name>
    <dbReference type="NCBI Taxonomy" id="2763503"/>
    <lineage>
        <taxon>Bacteria</taxon>
        <taxon>Bacillati</taxon>
        <taxon>Bacillota</taxon>
        <taxon>Bacilli</taxon>
        <taxon>Bacillales</taxon>
        <taxon>Paenibacillaceae</taxon>
        <taxon>Paenibacillus</taxon>
    </lineage>
</organism>
<dbReference type="Proteomes" id="UP000609346">
    <property type="component" value="Unassembled WGS sequence"/>
</dbReference>
<dbReference type="InterPro" id="IPR011256">
    <property type="entry name" value="Reg_factor_effector_dom_sf"/>
</dbReference>
<keyword evidence="3" id="KW-0804">Transcription</keyword>
<dbReference type="SUPFAM" id="SSF55136">
    <property type="entry name" value="Probable bacterial effector-binding domain"/>
    <property type="match status" value="1"/>
</dbReference>
<dbReference type="PROSITE" id="PS00041">
    <property type="entry name" value="HTH_ARAC_FAMILY_1"/>
    <property type="match status" value="1"/>
</dbReference>
<evidence type="ECO:0000256" key="2">
    <source>
        <dbReference type="ARBA" id="ARBA00023125"/>
    </source>
</evidence>
<dbReference type="Pfam" id="PF06445">
    <property type="entry name" value="GyrI-like"/>
    <property type="match status" value="1"/>
</dbReference>
<gene>
    <name evidence="5" type="ORF">H8B09_02170</name>
</gene>
<evidence type="ECO:0000256" key="3">
    <source>
        <dbReference type="ARBA" id="ARBA00023163"/>
    </source>
</evidence>
<comment type="caution">
    <text evidence="5">The sequence shown here is derived from an EMBL/GenBank/DDBJ whole genome shotgun (WGS) entry which is preliminary data.</text>
</comment>
<keyword evidence="6" id="KW-1185">Reference proteome</keyword>
<dbReference type="InterPro" id="IPR009057">
    <property type="entry name" value="Homeodomain-like_sf"/>
</dbReference>
<evidence type="ECO:0000313" key="5">
    <source>
        <dbReference type="EMBL" id="MBD3917546.1"/>
    </source>
</evidence>
<dbReference type="PROSITE" id="PS01124">
    <property type="entry name" value="HTH_ARAC_FAMILY_2"/>
    <property type="match status" value="1"/>
</dbReference>
<name>A0ABR8MNF2_9BACL</name>
<dbReference type="SMART" id="SM00871">
    <property type="entry name" value="AraC_E_bind"/>
    <property type="match status" value="1"/>
</dbReference>
<dbReference type="PANTHER" id="PTHR40055">
    <property type="entry name" value="TRANSCRIPTIONAL REGULATOR YGIV-RELATED"/>
    <property type="match status" value="1"/>
</dbReference>
<dbReference type="InterPro" id="IPR018062">
    <property type="entry name" value="HTH_AraC-typ_CS"/>
</dbReference>
<evidence type="ECO:0000259" key="4">
    <source>
        <dbReference type="PROSITE" id="PS01124"/>
    </source>
</evidence>
<dbReference type="InterPro" id="IPR050908">
    <property type="entry name" value="SmbC-like"/>
</dbReference>
<proteinExistence type="predicted"/>